<dbReference type="EMBL" id="BK014938">
    <property type="protein sequence ID" value="DAD83569.1"/>
    <property type="molecule type" value="Genomic_DNA"/>
</dbReference>
<reference evidence="2" key="1">
    <citation type="journal article" date="2021" name="Proc. Natl. Acad. Sci. U.S.A.">
        <title>A Catalog of Tens of Thousands of Viruses from Human Metagenomes Reveals Hidden Associations with Chronic Diseases.</title>
        <authorList>
            <person name="Tisza M.J."/>
            <person name="Buck C.B."/>
        </authorList>
    </citation>
    <scope>NUCLEOTIDE SEQUENCE</scope>
    <source>
        <strain evidence="2">Ctxc31</strain>
    </source>
</reference>
<protein>
    <submittedName>
        <fullName evidence="2">Uncharacterized protein</fullName>
    </submittedName>
</protein>
<name>A0A8S5MMN2_9CAUD</name>
<evidence type="ECO:0000256" key="1">
    <source>
        <dbReference type="SAM" id="Phobius"/>
    </source>
</evidence>
<sequence length="66" mass="7676">MKTNKSIVECFGIALQVILSIIVIVIMILFSKDDPWLPIMGLLIIYLIWEKKLIDSKSKKENEKDR</sequence>
<proteinExistence type="predicted"/>
<keyword evidence="1" id="KW-0812">Transmembrane</keyword>
<keyword evidence="1" id="KW-1133">Transmembrane helix</keyword>
<accession>A0A8S5MMN2</accession>
<feature type="transmembrane region" description="Helical" evidence="1">
    <location>
        <begin position="7"/>
        <end position="30"/>
    </location>
</feature>
<organism evidence="2">
    <name type="scientific">Siphoviridae sp. ctxc31</name>
    <dbReference type="NCBI Taxonomy" id="2826520"/>
    <lineage>
        <taxon>Viruses</taxon>
        <taxon>Duplodnaviria</taxon>
        <taxon>Heunggongvirae</taxon>
        <taxon>Uroviricota</taxon>
        <taxon>Caudoviricetes</taxon>
    </lineage>
</organism>
<keyword evidence="1" id="KW-0472">Membrane</keyword>
<evidence type="ECO:0000313" key="2">
    <source>
        <dbReference type="EMBL" id="DAD83569.1"/>
    </source>
</evidence>
<feature type="transmembrane region" description="Helical" evidence="1">
    <location>
        <begin position="36"/>
        <end position="54"/>
    </location>
</feature>